<sequence length="715" mass="80694">MHGSLDAAFAAHDYVYVARFGAERPELRGAALILLGNRLGGEIVLDRHGVHSAFACLYRAYGAWRDGDEAAAERWVAEGLELGDETGKLERLRALMARQSFRVVFHSDFGRPERLFGFFEVPGVEMILTSHMLGDERTTLPMGEPLSSRVPPGLPVDLVLIDDFKMMPVGLRDFGAPVVVNPHDHEWYYEMLDEVMPEVDLVVNLSTWEEVELNRAFGVQGTTFFYPLSLKVPQVSGLKKAFDDRRERECDIVFTGGVTHDFYRDKRQRIVSLARLDPKFEVRVVEGYLEYSQFYGLLSNSRFTINSVRATNSLSIRPFESLAHGALQLVEEESGVPYIFSEDFACFPRYRLEHSVADIETHLNNYDAILAEFLPQAERLEAELNDMMPDAENLRAQRFLRHLFFMTEVEMGGVRKANQPLAEPVERDWVGINEPWLLAQRPDQAKRVFDQARSPYWVRRAIAATAAFKNDWMEAFYRTVTEGLAQFPDSLGLEYTRAMCLRLGGFPETAEKSLRRVVDGGLSLRANESFPRQLDRLNGFYWLADAKVRDRCPALEPLAPEATVWRSYALNHLADMALDRARALKESEAVTEYVRAAALADRSLSMFANNEGAQRLYIRAAFGLADNGVEEWFAVFGDNLATAIDNDYTALHDLSPLAIHLYMSRGRIAEAQGVIDRLGVFLKRTVVTPDLCPEAIALARRYGLPLRGVDLAAAA</sequence>
<evidence type="ECO:0000313" key="2">
    <source>
        <dbReference type="EMBL" id="KIL99202.1"/>
    </source>
</evidence>
<name>A0A0C2UCH3_PARME</name>
<proteinExistence type="predicted"/>
<evidence type="ECO:0000313" key="3">
    <source>
        <dbReference type="Proteomes" id="UP000031971"/>
    </source>
</evidence>
<keyword evidence="3" id="KW-1185">Reference proteome</keyword>
<reference evidence="2 3" key="1">
    <citation type="submission" date="2015-01" db="EMBL/GenBank/DDBJ databases">
        <title>Genome Sequence of Magnetospirillum magnetotacticum Strain MS-1.</title>
        <authorList>
            <person name="Marinov G.K."/>
            <person name="Smalley M.D."/>
            <person name="DeSalvo G."/>
        </authorList>
    </citation>
    <scope>NUCLEOTIDE SEQUENCE [LARGE SCALE GENOMIC DNA]</scope>
    <source>
        <strain evidence="2 3">MS-1</strain>
    </source>
</reference>
<dbReference type="Proteomes" id="UP000031971">
    <property type="component" value="Unassembled WGS sequence"/>
</dbReference>
<comment type="caution">
    <text evidence="2">The sequence shown here is derived from an EMBL/GenBank/DDBJ whole genome shotgun (WGS) entry which is preliminary data.</text>
</comment>
<accession>A0A0C2UCH3</accession>
<evidence type="ECO:0000259" key="1">
    <source>
        <dbReference type="Pfam" id="PF13524"/>
    </source>
</evidence>
<dbReference type="EMBL" id="JXSL01000025">
    <property type="protein sequence ID" value="KIL99202.1"/>
    <property type="molecule type" value="Genomic_DNA"/>
</dbReference>
<feature type="domain" description="Spore protein YkvP/CgeB glycosyl transferase-like" evidence="1">
    <location>
        <begin position="283"/>
        <end position="361"/>
    </location>
</feature>
<dbReference type="AlphaFoldDB" id="A0A0C2UCH3"/>
<dbReference type="Pfam" id="PF13524">
    <property type="entry name" value="Glyco_trans_1_2"/>
    <property type="match status" value="1"/>
</dbReference>
<dbReference type="InterPro" id="IPR055259">
    <property type="entry name" value="YkvP/CgeB_Glyco_trans-like"/>
</dbReference>
<organism evidence="2 3">
    <name type="scientific">Paramagnetospirillum magnetotacticum MS-1</name>
    <dbReference type="NCBI Taxonomy" id="272627"/>
    <lineage>
        <taxon>Bacteria</taxon>
        <taxon>Pseudomonadati</taxon>
        <taxon>Pseudomonadota</taxon>
        <taxon>Alphaproteobacteria</taxon>
        <taxon>Rhodospirillales</taxon>
        <taxon>Magnetospirillaceae</taxon>
        <taxon>Paramagnetospirillum</taxon>
    </lineage>
</organism>
<dbReference type="STRING" id="272627.CCC_03420"/>
<protein>
    <recommendedName>
        <fullName evidence="1">Spore protein YkvP/CgeB glycosyl transferase-like domain-containing protein</fullName>
    </recommendedName>
</protein>
<gene>
    <name evidence="2" type="ORF">CCC_03420</name>
</gene>